<dbReference type="KEGG" id="zpl:ZBT109_2505"/>
<evidence type="ECO:0000313" key="1">
    <source>
        <dbReference type="EMBL" id="BBG31235.1"/>
    </source>
</evidence>
<name>A0A348HHY3_9GAMM</name>
<organism evidence="1 2">
    <name type="scientific">Zymobacter palmae</name>
    <dbReference type="NCBI Taxonomy" id="33074"/>
    <lineage>
        <taxon>Bacteria</taxon>
        <taxon>Pseudomonadati</taxon>
        <taxon>Pseudomonadota</taxon>
        <taxon>Gammaproteobacteria</taxon>
        <taxon>Oceanospirillales</taxon>
        <taxon>Halomonadaceae</taxon>
        <taxon>Zymobacter group</taxon>
        <taxon>Zymobacter</taxon>
    </lineage>
</organism>
<sequence length="31" mass="3677">MYWLRHGISTPTGDQRARDLREALQAAYDER</sequence>
<dbReference type="AlphaFoldDB" id="A0A348HHY3"/>
<dbReference type="Proteomes" id="UP000267342">
    <property type="component" value="Chromosome"/>
</dbReference>
<accession>A0A348HHY3</accession>
<evidence type="ECO:0000313" key="2">
    <source>
        <dbReference type="Proteomes" id="UP000267342"/>
    </source>
</evidence>
<proteinExistence type="predicted"/>
<protein>
    <submittedName>
        <fullName evidence="1">Uncharacterized protein</fullName>
    </submittedName>
</protein>
<keyword evidence="2" id="KW-1185">Reference proteome</keyword>
<reference evidence="1 2" key="1">
    <citation type="submission" date="2018-09" db="EMBL/GenBank/DDBJ databases">
        <title>Zymobacter palmae IAM14233 (=T109) whole genome analysis.</title>
        <authorList>
            <person name="Yanase H."/>
        </authorList>
    </citation>
    <scope>NUCLEOTIDE SEQUENCE [LARGE SCALE GENOMIC DNA]</scope>
    <source>
        <strain evidence="1 2">IAM14233</strain>
    </source>
</reference>
<dbReference type="EMBL" id="AP018933">
    <property type="protein sequence ID" value="BBG31235.1"/>
    <property type="molecule type" value="Genomic_DNA"/>
</dbReference>
<gene>
    <name evidence="1" type="ORF">ZBT109_2505</name>
</gene>